<name>A0A3P7L8C9_STRVU</name>
<reference evidence="1 2" key="1">
    <citation type="submission" date="2018-11" db="EMBL/GenBank/DDBJ databases">
        <authorList>
            <consortium name="Pathogen Informatics"/>
        </authorList>
    </citation>
    <scope>NUCLEOTIDE SEQUENCE [LARGE SCALE GENOMIC DNA]</scope>
</reference>
<protein>
    <submittedName>
        <fullName evidence="1">Uncharacterized protein</fullName>
    </submittedName>
</protein>
<evidence type="ECO:0000313" key="2">
    <source>
        <dbReference type="Proteomes" id="UP000270094"/>
    </source>
</evidence>
<dbReference type="Proteomes" id="UP000270094">
    <property type="component" value="Unassembled WGS sequence"/>
</dbReference>
<evidence type="ECO:0000313" key="1">
    <source>
        <dbReference type="EMBL" id="VDM75612.1"/>
    </source>
</evidence>
<accession>A0A3P7L8C9</accession>
<dbReference type="AlphaFoldDB" id="A0A3P7L8C9"/>
<gene>
    <name evidence="1" type="ORF">SVUK_LOCUS10610</name>
</gene>
<dbReference type="EMBL" id="UYYB01095576">
    <property type="protein sequence ID" value="VDM75612.1"/>
    <property type="molecule type" value="Genomic_DNA"/>
</dbReference>
<proteinExistence type="predicted"/>
<organism evidence="1 2">
    <name type="scientific">Strongylus vulgaris</name>
    <name type="common">Blood worm</name>
    <dbReference type="NCBI Taxonomy" id="40348"/>
    <lineage>
        <taxon>Eukaryota</taxon>
        <taxon>Metazoa</taxon>
        <taxon>Ecdysozoa</taxon>
        <taxon>Nematoda</taxon>
        <taxon>Chromadorea</taxon>
        <taxon>Rhabditida</taxon>
        <taxon>Rhabditina</taxon>
        <taxon>Rhabditomorpha</taxon>
        <taxon>Strongyloidea</taxon>
        <taxon>Strongylidae</taxon>
        <taxon>Strongylus</taxon>
    </lineage>
</organism>
<sequence>MADSEHEDVRKHEFRMREYVSNSQVVDDSIANDDKLDPGQPKLLDVNYNTISDRFTVAISATEVDWKTPLPQKLWRCSTSQSCDFGRNQLISLCSLPHYH</sequence>
<keyword evidence="2" id="KW-1185">Reference proteome</keyword>